<keyword evidence="2" id="KW-1133">Transmembrane helix</keyword>
<feature type="transmembrane region" description="Helical" evidence="2">
    <location>
        <begin position="264"/>
        <end position="285"/>
    </location>
</feature>
<accession>A0A9W7KT02</accession>
<comment type="caution">
    <text evidence="3">The sequence shown here is derived from an EMBL/GenBank/DDBJ whole genome shotgun (WGS) entry which is preliminary data.</text>
</comment>
<feature type="transmembrane region" description="Helical" evidence="2">
    <location>
        <begin position="305"/>
        <end position="326"/>
    </location>
</feature>
<sequence>MKESYHYFCESPLSPYTNKTTGLNFVPACDYPFLNKGFNDDALWEEGDCSIRFSDATPNYGVVTAIYVSVALFGLAFAISNFYKSYKRRPAGSAFPSRSETNQMIMVYYATMNLLVCVDPEKRSGFLTHPNNLAYNLISGTMLTACYYMLARLVCSWAGVINGGFSKTVIIPTWLKAMSYFTIVLGFVGEVVVAELQWHVGTISKTSDVKIADVPGMSNPTVNASKNGLIGVVLLIWLFITQYYGHQLRKLLKGGGGAAAEKKILQYLTGLSFCLLMAVAYKFLFSAIRLSRGGVASLQKAPCSTPYASILCIIYNMVNYIACYVMRPGSIGSNSSKVGPGSRSKVTTAMSTQSTAS</sequence>
<keyword evidence="2" id="KW-0812">Transmembrane</keyword>
<feature type="region of interest" description="Disordered" evidence="1">
    <location>
        <begin position="334"/>
        <end position="357"/>
    </location>
</feature>
<feature type="transmembrane region" description="Helical" evidence="2">
    <location>
        <begin position="141"/>
        <end position="165"/>
    </location>
</feature>
<organism evidence="3 4">
    <name type="scientific">Triparma verrucosa</name>
    <dbReference type="NCBI Taxonomy" id="1606542"/>
    <lineage>
        <taxon>Eukaryota</taxon>
        <taxon>Sar</taxon>
        <taxon>Stramenopiles</taxon>
        <taxon>Ochrophyta</taxon>
        <taxon>Bolidophyceae</taxon>
        <taxon>Parmales</taxon>
        <taxon>Triparmaceae</taxon>
        <taxon>Triparma</taxon>
    </lineage>
</organism>
<gene>
    <name evidence="3" type="ORF">TrVE_jg5629</name>
</gene>
<evidence type="ECO:0000256" key="1">
    <source>
        <dbReference type="SAM" id="MobiDB-lite"/>
    </source>
</evidence>
<evidence type="ECO:0000313" key="4">
    <source>
        <dbReference type="Proteomes" id="UP001165160"/>
    </source>
</evidence>
<reference evidence="4" key="1">
    <citation type="journal article" date="2023" name="Commun. Biol.">
        <title>Genome analysis of Parmales, the sister group of diatoms, reveals the evolutionary specialization of diatoms from phago-mixotrophs to photoautotrophs.</title>
        <authorList>
            <person name="Ban H."/>
            <person name="Sato S."/>
            <person name="Yoshikawa S."/>
            <person name="Yamada K."/>
            <person name="Nakamura Y."/>
            <person name="Ichinomiya M."/>
            <person name="Sato N."/>
            <person name="Blanc-Mathieu R."/>
            <person name="Endo H."/>
            <person name="Kuwata A."/>
            <person name="Ogata H."/>
        </authorList>
    </citation>
    <scope>NUCLEOTIDE SEQUENCE [LARGE SCALE GENOMIC DNA]</scope>
    <source>
        <strain evidence="4">NIES 3699</strain>
    </source>
</reference>
<protein>
    <submittedName>
        <fullName evidence="3">Uncharacterized protein</fullName>
    </submittedName>
</protein>
<feature type="transmembrane region" description="Helical" evidence="2">
    <location>
        <begin position="227"/>
        <end position="244"/>
    </location>
</feature>
<evidence type="ECO:0000313" key="3">
    <source>
        <dbReference type="EMBL" id="GMI10414.1"/>
    </source>
</evidence>
<keyword evidence="2" id="KW-0472">Membrane</keyword>
<dbReference type="Proteomes" id="UP001165160">
    <property type="component" value="Unassembled WGS sequence"/>
</dbReference>
<proteinExistence type="predicted"/>
<dbReference type="AlphaFoldDB" id="A0A9W7KT02"/>
<name>A0A9W7KT02_9STRA</name>
<feature type="transmembrane region" description="Helical" evidence="2">
    <location>
        <begin position="60"/>
        <end position="83"/>
    </location>
</feature>
<dbReference type="EMBL" id="BRXX01000416">
    <property type="protein sequence ID" value="GMI10414.1"/>
    <property type="molecule type" value="Genomic_DNA"/>
</dbReference>
<evidence type="ECO:0000256" key="2">
    <source>
        <dbReference type="SAM" id="Phobius"/>
    </source>
</evidence>
<keyword evidence="4" id="KW-1185">Reference proteome</keyword>
<feature type="compositionally biased region" description="Polar residues" evidence="1">
    <location>
        <begin position="344"/>
        <end position="357"/>
    </location>
</feature>
<feature type="transmembrane region" description="Helical" evidence="2">
    <location>
        <begin position="177"/>
        <end position="198"/>
    </location>
</feature>